<dbReference type="OrthoDB" id="6246824at2759"/>
<gene>
    <name evidence="2" type="ORF">DILT_LOCUS11282</name>
</gene>
<evidence type="ECO:0000256" key="1">
    <source>
        <dbReference type="SAM" id="Phobius"/>
    </source>
</evidence>
<keyword evidence="1" id="KW-0812">Transmembrane</keyword>
<dbReference type="Proteomes" id="UP000281553">
    <property type="component" value="Unassembled WGS sequence"/>
</dbReference>
<dbReference type="AlphaFoldDB" id="A0A3P7MC10"/>
<feature type="transmembrane region" description="Helical" evidence="1">
    <location>
        <begin position="122"/>
        <end position="142"/>
    </location>
</feature>
<feature type="transmembrane region" description="Helical" evidence="1">
    <location>
        <begin position="35"/>
        <end position="56"/>
    </location>
</feature>
<evidence type="ECO:0000313" key="3">
    <source>
        <dbReference type="Proteomes" id="UP000281553"/>
    </source>
</evidence>
<keyword evidence="3" id="KW-1185">Reference proteome</keyword>
<dbReference type="EMBL" id="UYRU01062565">
    <property type="protein sequence ID" value="VDN15451.1"/>
    <property type="molecule type" value="Genomic_DNA"/>
</dbReference>
<sequence length="194" mass="21687">MSTSTSMVSEPVCEPVRQKRRARVRRRLSAQADKLLLLLHSLFPCVVYAILIYQQFYHTAAANSVRAGYWVGGMGIFLQFALVFWPILPHSELLLLSFAVIEAVCALLGGTITLIQDSKQRFIGAVCIASVVFTILPMYLTISTLKHASKSKKEEAENDEKVSNFSSGWSQEYKEATIVDGDKAPIRQREDLAF</sequence>
<organism evidence="2 3">
    <name type="scientific">Dibothriocephalus latus</name>
    <name type="common">Fish tapeworm</name>
    <name type="synonym">Diphyllobothrium latum</name>
    <dbReference type="NCBI Taxonomy" id="60516"/>
    <lineage>
        <taxon>Eukaryota</taxon>
        <taxon>Metazoa</taxon>
        <taxon>Spiralia</taxon>
        <taxon>Lophotrochozoa</taxon>
        <taxon>Platyhelminthes</taxon>
        <taxon>Cestoda</taxon>
        <taxon>Eucestoda</taxon>
        <taxon>Diphyllobothriidea</taxon>
        <taxon>Diphyllobothriidae</taxon>
        <taxon>Dibothriocephalus</taxon>
    </lineage>
</organism>
<reference evidence="2 3" key="1">
    <citation type="submission" date="2018-11" db="EMBL/GenBank/DDBJ databases">
        <authorList>
            <consortium name="Pathogen Informatics"/>
        </authorList>
    </citation>
    <scope>NUCLEOTIDE SEQUENCE [LARGE SCALE GENOMIC DNA]</scope>
</reference>
<keyword evidence="1" id="KW-0472">Membrane</keyword>
<feature type="transmembrane region" description="Helical" evidence="1">
    <location>
        <begin position="68"/>
        <end position="88"/>
    </location>
</feature>
<proteinExistence type="predicted"/>
<feature type="transmembrane region" description="Helical" evidence="1">
    <location>
        <begin position="95"/>
        <end position="116"/>
    </location>
</feature>
<evidence type="ECO:0000313" key="2">
    <source>
        <dbReference type="EMBL" id="VDN15451.1"/>
    </source>
</evidence>
<accession>A0A3P7MC10</accession>
<keyword evidence="1" id="KW-1133">Transmembrane helix</keyword>
<name>A0A3P7MC10_DIBLA</name>
<protein>
    <submittedName>
        <fullName evidence="2">Uncharacterized protein</fullName>
    </submittedName>
</protein>